<dbReference type="Proteomes" id="UP000184383">
    <property type="component" value="Unassembled WGS sequence"/>
</dbReference>
<keyword evidence="2" id="KW-1185">Reference proteome</keyword>
<dbReference type="VEuPathDB" id="FungiDB:ASPWEDRAFT_730450"/>
<evidence type="ECO:0000313" key="1">
    <source>
        <dbReference type="EMBL" id="OJJ40140.1"/>
    </source>
</evidence>
<dbReference type="STRING" id="1073089.A0A1L9RYU9"/>
<accession>A0A1L9RYU9</accession>
<sequence length="127" mass="14166">MDLDAAVTCQKLLSIELIHTGEDTIQDIHQSAFRFSHEQVIIGFDYDVTKVKSLNEACTANVFSKQNIQDDHYIGDMAGKNSIAALGPFTTWRLSVSTDRTNKGLDMSGVTEAYLEFRGTSRAYVRN</sequence>
<reference evidence="2" key="1">
    <citation type="journal article" date="2017" name="Genome Biol.">
        <title>Comparative genomics reveals high biological diversity and specific adaptations in the industrially and medically important fungal genus Aspergillus.</title>
        <authorList>
            <person name="de Vries R.P."/>
            <person name="Riley R."/>
            <person name="Wiebenga A."/>
            <person name="Aguilar-Osorio G."/>
            <person name="Amillis S."/>
            <person name="Uchima C.A."/>
            <person name="Anderluh G."/>
            <person name="Asadollahi M."/>
            <person name="Askin M."/>
            <person name="Barry K."/>
            <person name="Battaglia E."/>
            <person name="Bayram O."/>
            <person name="Benocci T."/>
            <person name="Braus-Stromeyer S.A."/>
            <person name="Caldana C."/>
            <person name="Canovas D."/>
            <person name="Cerqueira G.C."/>
            <person name="Chen F."/>
            <person name="Chen W."/>
            <person name="Choi C."/>
            <person name="Clum A."/>
            <person name="Dos Santos R.A."/>
            <person name="Damasio A.R."/>
            <person name="Diallinas G."/>
            <person name="Emri T."/>
            <person name="Fekete E."/>
            <person name="Flipphi M."/>
            <person name="Freyberg S."/>
            <person name="Gallo A."/>
            <person name="Gournas C."/>
            <person name="Habgood R."/>
            <person name="Hainaut M."/>
            <person name="Harispe M.L."/>
            <person name="Henrissat B."/>
            <person name="Hilden K.S."/>
            <person name="Hope R."/>
            <person name="Hossain A."/>
            <person name="Karabika E."/>
            <person name="Karaffa L."/>
            <person name="Karanyi Z."/>
            <person name="Krasevec N."/>
            <person name="Kuo A."/>
            <person name="Kusch H."/>
            <person name="LaButti K."/>
            <person name="Lagendijk E.L."/>
            <person name="Lapidus A."/>
            <person name="Levasseur A."/>
            <person name="Lindquist E."/>
            <person name="Lipzen A."/>
            <person name="Logrieco A.F."/>
            <person name="MacCabe A."/>
            <person name="Maekelae M.R."/>
            <person name="Malavazi I."/>
            <person name="Melin P."/>
            <person name="Meyer V."/>
            <person name="Mielnichuk N."/>
            <person name="Miskei M."/>
            <person name="Molnar A.P."/>
            <person name="Mule G."/>
            <person name="Ngan C.Y."/>
            <person name="Orejas M."/>
            <person name="Orosz E."/>
            <person name="Ouedraogo J.P."/>
            <person name="Overkamp K.M."/>
            <person name="Park H.-S."/>
            <person name="Perrone G."/>
            <person name="Piumi F."/>
            <person name="Punt P.J."/>
            <person name="Ram A.F."/>
            <person name="Ramon A."/>
            <person name="Rauscher S."/>
            <person name="Record E."/>
            <person name="Riano-Pachon D.M."/>
            <person name="Robert V."/>
            <person name="Roehrig J."/>
            <person name="Ruller R."/>
            <person name="Salamov A."/>
            <person name="Salih N.S."/>
            <person name="Samson R.A."/>
            <person name="Sandor E."/>
            <person name="Sanguinetti M."/>
            <person name="Schuetze T."/>
            <person name="Sepcic K."/>
            <person name="Shelest E."/>
            <person name="Sherlock G."/>
            <person name="Sophianopoulou V."/>
            <person name="Squina F.M."/>
            <person name="Sun H."/>
            <person name="Susca A."/>
            <person name="Todd R.B."/>
            <person name="Tsang A."/>
            <person name="Unkles S.E."/>
            <person name="van de Wiele N."/>
            <person name="van Rossen-Uffink D."/>
            <person name="Oliveira J.V."/>
            <person name="Vesth T.C."/>
            <person name="Visser J."/>
            <person name="Yu J.-H."/>
            <person name="Zhou M."/>
            <person name="Andersen M.R."/>
            <person name="Archer D.B."/>
            <person name="Baker S.E."/>
            <person name="Benoit I."/>
            <person name="Brakhage A.A."/>
            <person name="Braus G.H."/>
            <person name="Fischer R."/>
            <person name="Frisvad J.C."/>
            <person name="Goldman G.H."/>
            <person name="Houbraken J."/>
            <person name="Oakley B."/>
            <person name="Pocsi I."/>
            <person name="Scazzocchio C."/>
            <person name="Seiboth B."/>
            <person name="vanKuyk P.A."/>
            <person name="Wortman J."/>
            <person name="Dyer P.S."/>
            <person name="Grigoriev I.V."/>
        </authorList>
    </citation>
    <scope>NUCLEOTIDE SEQUENCE [LARGE SCALE GENOMIC DNA]</scope>
    <source>
        <strain evidence="2">DTO 134E9</strain>
    </source>
</reference>
<dbReference type="GeneID" id="63755121"/>
<gene>
    <name evidence="1" type="ORF">ASPWEDRAFT_730450</name>
</gene>
<protein>
    <submittedName>
        <fullName evidence="1">Uncharacterized protein</fullName>
    </submittedName>
</protein>
<proteinExistence type="predicted"/>
<dbReference type="AlphaFoldDB" id="A0A1L9RYU9"/>
<name>A0A1L9RYU9_ASPWE</name>
<dbReference type="EMBL" id="KV878209">
    <property type="protein sequence ID" value="OJJ40140.1"/>
    <property type="molecule type" value="Genomic_DNA"/>
</dbReference>
<dbReference type="OrthoDB" id="10016792at2759"/>
<organism evidence="1 2">
    <name type="scientific">Aspergillus wentii DTO 134E9</name>
    <dbReference type="NCBI Taxonomy" id="1073089"/>
    <lineage>
        <taxon>Eukaryota</taxon>
        <taxon>Fungi</taxon>
        <taxon>Dikarya</taxon>
        <taxon>Ascomycota</taxon>
        <taxon>Pezizomycotina</taxon>
        <taxon>Eurotiomycetes</taxon>
        <taxon>Eurotiomycetidae</taxon>
        <taxon>Eurotiales</taxon>
        <taxon>Aspergillaceae</taxon>
        <taxon>Aspergillus</taxon>
        <taxon>Aspergillus subgen. Cremei</taxon>
    </lineage>
</organism>
<dbReference type="RefSeq" id="XP_040693816.1">
    <property type="nucleotide sequence ID" value="XM_040839273.1"/>
</dbReference>
<evidence type="ECO:0000313" key="2">
    <source>
        <dbReference type="Proteomes" id="UP000184383"/>
    </source>
</evidence>